<dbReference type="AlphaFoldDB" id="A0A1J1CCW5"/>
<dbReference type="Proteomes" id="UP000183868">
    <property type="component" value="Chromosome"/>
</dbReference>
<gene>
    <name evidence="1" type="ORF">Cabys_3802</name>
</gene>
<sequence>MNSADSIADLRTDTYLKKTGNIFKKNALIMFQLTTVN</sequence>
<dbReference type="EMBL" id="CP018099">
    <property type="protein sequence ID" value="APF20547.1"/>
    <property type="molecule type" value="Genomic_DNA"/>
</dbReference>
<dbReference type="KEGG" id="caby:Cabys_3802"/>
<accession>A0A1J1CCW5</accession>
<evidence type="ECO:0000313" key="2">
    <source>
        <dbReference type="Proteomes" id="UP000183868"/>
    </source>
</evidence>
<name>A0A1J1CCW5_CALAY</name>
<protein>
    <submittedName>
        <fullName evidence="1">Uncharacterized protein</fullName>
    </submittedName>
</protein>
<evidence type="ECO:0000313" key="1">
    <source>
        <dbReference type="EMBL" id="APF20547.1"/>
    </source>
</evidence>
<proteinExistence type="predicted"/>
<organism evidence="1 2">
    <name type="scientific">Caldithrix abyssi DSM 13497</name>
    <dbReference type="NCBI Taxonomy" id="880073"/>
    <lineage>
        <taxon>Bacteria</taxon>
        <taxon>Pseudomonadati</taxon>
        <taxon>Calditrichota</taxon>
        <taxon>Calditrichia</taxon>
        <taxon>Calditrichales</taxon>
        <taxon>Calditrichaceae</taxon>
        <taxon>Caldithrix</taxon>
    </lineage>
</organism>
<reference evidence="1 2" key="1">
    <citation type="submission" date="2016-11" db="EMBL/GenBank/DDBJ databases">
        <title>Genomic analysis of Caldithrix abyssi and proposal of a novel bacterial phylum Caldithrichaeota.</title>
        <authorList>
            <person name="Kublanov I."/>
            <person name="Sigalova O."/>
            <person name="Gavrilov S."/>
            <person name="Lebedinsky A."/>
            <person name="Ivanova N."/>
            <person name="Daum C."/>
            <person name="Reddy T."/>
            <person name="Klenk H.P."/>
            <person name="Goker M."/>
            <person name="Reva O."/>
            <person name="Miroshnichenko M."/>
            <person name="Kyprides N."/>
            <person name="Woyke T."/>
            <person name="Gelfand M."/>
        </authorList>
    </citation>
    <scope>NUCLEOTIDE SEQUENCE [LARGE SCALE GENOMIC DNA]</scope>
    <source>
        <strain evidence="1 2">LF13</strain>
    </source>
</reference>